<accession>A0ABU6UC30</accession>
<evidence type="ECO:0000313" key="2">
    <source>
        <dbReference type="EMBL" id="MED6158790.1"/>
    </source>
</evidence>
<keyword evidence="1" id="KW-0472">Membrane</keyword>
<name>A0ABU6UC30_9FABA</name>
<evidence type="ECO:0008006" key="4">
    <source>
        <dbReference type="Google" id="ProtNLM"/>
    </source>
</evidence>
<evidence type="ECO:0000313" key="3">
    <source>
        <dbReference type="Proteomes" id="UP001341840"/>
    </source>
</evidence>
<keyword evidence="1" id="KW-1133">Transmembrane helix</keyword>
<keyword evidence="1" id="KW-0812">Transmembrane</keyword>
<proteinExistence type="predicted"/>
<evidence type="ECO:0000256" key="1">
    <source>
        <dbReference type="SAM" id="Phobius"/>
    </source>
</evidence>
<comment type="caution">
    <text evidence="2">The sequence shown here is derived from an EMBL/GenBank/DDBJ whole genome shotgun (WGS) entry which is preliminary data.</text>
</comment>
<organism evidence="2 3">
    <name type="scientific">Stylosanthes scabra</name>
    <dbReference type="NCBI Taxonomy" id="79078"/>
    <lineage>
        <taxon>Eukaryota</taxon>
        <taxon>Viridiplantae</taxon>
        <taxon>Streptophyta</taxon>
        <taxon>Embryophyta</taxon>
        <taxon>Tracheophyta</taxon>
        <taxon>Spermatophyta</taxon>
        <taxon>Magnoliopsida</taxon>
        <taxon>eudicotyledons</taxon>
        <taxon>Gunneridae</taxon>
        <taxon>Pentapetalae</taxon>
        <taxon>rosids</taxon>
        <taxon>fabids</taxon>
        <taxon>Fabales</taxon>
        <taxon>Fabaceae</taxon>
        <taxon>Papilionoideae</taxon>
        <taxon>50 kb inversion clade</taxon>
        <taxon>dalbergioids sensu lato</taxon>
        <taxon>Dalbergieae</taxon>
        <taxon>Pterocarpus clade</taxon>
        <taxon>Stylosanthes</taxon>
    </lineage>
</organism>
<reference evidence="2 3" key="1">
    <citation type="journal article" date="2023" name="Plants (Basel)">
        <title>Bridging the Gap: Combining Genomics and Transcriptomics Approaches to Understand Stylosanthes scabra, an Orphan Legume from the Brazilian Caatinga.</title>
        <authorList>
            <person name="Ferreira-Neto J.R.C."/>
            <person name="da Silva M.D."/>
            <person name="Binneck E."/>
            <person name="de Melo N.F."/>
            <person name="da Silva R.H."/>
            <person name="de Melo A.L.T.M."/>
            <person name="Pandolfi V."/>
            <person name="Bustamante F.O."/>
            <person name="Brasileiro-Vidal A.C."/>
            <person name="Benko-Iseppon A.M."/>
        </authorList>
    </citation>
    <scope>NUCLEOTIDE SEQUENCE [LARGE SCALE GENOMIC DNA]</scope>
    <source>
        <tissue evidence="2">Leaves</tissue>
    </source>
</reference>
<gene>
    <name evidence="2" type="ORF">PIB30_035994</name>
</gene>
<dbReference type="Proteomes" id="UP001341840">
    <property type="component" value="Unassembled WGS sequence"/>
</dbReference>
<keyword evidence="3" id="KW-1185">Reference proteome</keyword>
<dbReference type="EMBL" id="JASCZI010121003">
    <property type="protein sequence ID" value="MED6158790.1"/>
    <property type="molecule type" value="Genomic_DNA"/>
</dbReference>
<feature type="transmembrane region" description="Helical" evidence="1">
    <location>
        <begin position="248"/>
        <end position="266"/>
    </location>
</feature>
<protein>
    <recommendedName>
        <fullName evidence="4">DUF4283 domain-containing protein</fullName>
    </recommendedName>
</protein>
<sequence>MIQGECALVVGGVYSYRSSGGCIHITEIQEEQTIQLCFCESVKITEEQGPRIHPKNPSTNCVSFKNTLLGVHQKTDNGDQKERNPIKKAINEKSMRKVEVAPSPKQQDLLNRSVVAESVKPIKFGSFVRGFKDLAKEFGRLECRDYGPLKCIISFERVWLEVMGLPIHVWSEDTFDRIAKGMDGILVMQHELTKERASLTVARFLIDCFQWEPIQEWISVTCEDAVFQVYVKEVGADFLSFQVHPERILILVAVVQLVVCLELWELKRYKMKQTNRKLCWQLWKARNELIFQQRHQSPRSCVDEAQRSASLRRRR</sequence>